<keyword evidence="2" id="KW-0732">Signal</keyword>
<feature type="region of interest" description="Disordered" evidence="1">
    <location>
        <begin position="212"/>
        <end position="253"/>
    </location>
</feature>
<feature type="signal peptide" evidence="2">
    <location>
        <begin position="1"/>
        <end position="22"/>
    </location>
</feature>
<dbReference type="Proteomes" id="UP000235658">
    <property type="component" value="Unassembled WGS sequence"/>
</dbReference>
<feature type="chain" id="PRO_5038654334" description="Lipoprotein" evidence="2">
    <location>
        <begin position="23"/>
        <end position="326"/>
    </location>
</feature>
<evidence type="ECO:0000313" key="4">
    <source>
        <dbReference type="Proteomes" id="UP000235658"/>
    </source>
</evidence>
<protein>
    <recommendedName>
        <fullName evidence="5">Lipoprotein</fullName>
    </recommendedName>
</protein>
<evidence type="ECO:0000256" key="2">
    <source>
        <dbReference type="SAM" id="SignalP"/>
    </source>
</evidence>
<evidence type="ECO:0000313" key="3">
    <source>
        <dbReference type="EMBL" id="PMC80984.1"/>
    </source>
</evidence>
<accession>A0A2N6UH96</accession>
<reference evidence="3 4" key="1">
    <citation type="submission" date="2017-09" db="EMBL/GenBank/DDBJ databases">
        <title>Bacterial strain isolated from the female urinary microbiota.</title>
        <authorList>
            <person name="Thomas-White K."/>
            <person name="Kumar N."/>
            <person name="Forster S."/>
            <person name="Putonti C."/>
            <person name="Lawley T."/>
            <person name="Wolfe A.J."/>
        </authorList>
    </citation>
    <scope>NUCLEOTIDE SEQUENCE [LARGE SCALE GENOMIC DNA]</scope>
    <source>
        <strain evidence="3 4">UMB0204</strain>
    </source>
</reference>
<proteinExistence type="predicted"/>
<feature type="region of interest" description="Disordered" evidence="1">
    <location>
        <begin position="23"/>
        <end position="65"/>
    </location>
</feature>
<comment type="caution">
    <text evidence="3">The sequence shown here is derived from an EMBL/GenBank/DDBJ whole genome shotgun (WGS) entry which is preliminary data.</text>
</comment>
<dbReference type="RefSeq" id="WP_004816874.1">
    <property type="nucleotide sequence ID" value="NZ_CAUPDS010000004.1"/>
</dbReference>
<dbReference type="EMBL" id="PNHP01000005">
    <property type="protein sequence ID" value="PMC80984.1"/>
    <property type="molecule type" value="Genomic_DNA"/>
</dbReference>
<feature type="compositionally biased region" description="Low complexity" evidence="1">
    <location>
        <begin position="23"/>
        <end position="35"/>
    </location>
</feature>
<evidence type="ECO:0008006" key="5">
    <source>
        <dbReference type="Google" id="ProtNLM"/>
    </source>
</evidence>
<dbReference type="GeneID" id="84578977"/>
<organism evidence="3 4">
    <name type="scientific">Anaerococcus hydrogenalis</name>
    <dbReference type="NCBI Taxonomy" id="33029"/>
    <lineage>
        <taxon>Bacteria</taxon>
        <taxon>Bacillati</taxon>
        <taxon>Bacillota</taxon>
        <taxon>Tissierellia</taxon>
        <taxon>Tissierellales</taxon>
        <taxon>Peptoniphilaceae</taxon>
        <taxon>Anaerococcus</taxon>
    </lineage>
</organism>
<dbReference type="PROSITE" id="PS51257">
    <property type="entry name" value="PROKAR_LIPOPROTEIN"/>
    <property type="match status" value="1"/>
</dbReference>
<evidence type="ECO:0000256" key="1">
    <source>
        <dbReference type="SAM" id="MobiDB-lite"/>
    </source>
</evidence>
<sequence length="326" mass="37057">MKKKIALALCLSLVLTSCSLKSKNNDKSNSNELKSQSNTQNNLIIGESKDNKSNNLSKSNEKIESPSKTLSIKDIKKAMVDLGGFDQAFTDKLSDKEIKSYQKDADQISKKTGFWNKLTLMFNQIAKENPNTSRFYPDSSIEDIVNNWVYSTDEGLDHYANARVYIGQNDFDASQVPNGELRKIFNEVYDENKYATYDENIEKASQKLKKKYPNGYEGKENSEKSDTKVEEKDNSQAKTSLDQGNRPVDKFSENKKDYDAFRKELVDQYKFSKKSVEKITNNDIDLAYLRAQKKLEDEGFGDIGLVINEIAKMYPGSSSMYPGNEN</sequence>
<feature type="compositionally biased region" description="Basic and acidic residues" evidence="1">
    <location>
        <begin position="217"/>
        <end position="235"/>
    </location>
</feature>
<gene>
    <name evidence="3" type="ORF">CJ192_07240</name>
</gene>
<dbReference type="AlphaFoldDB" id="A0A2N6UH96"/>
<name>A0A2N6UH96_9FIRM</name>